<evidence type="ECO:0000313" key="2">
    <source>
        <dbReference type="Proteomes" id="UP000373149"/>
    </source>
</evidence>
<organism evidence="1 2">
    <name type="scientific">Streptomyces acidicola</name>
    <dbReference type="NCBI Taxonomy" id="2596892"/>
    <lineage>
        <taxon>Bacteria</taxon>
        <taxon>Bacillati</taxon>
        <taxon>Actinomycetota</taxon>
        <taxon>Actinomycetes</taxon>
        <taxon>Kitasatosporales</taxon>
        <taxon>Streptomycetaceae</taxon>
        <taxon>Streptomyces</taxon>
    </lineage>
</organism>
<evidence type="ECO:0000313" key="1">
    <source>
        <dbReference type="EMBL" id="MPY54896.1"/>
    </source>
</evidence>
<name>A0A5N8X6T1_9ACTN</name>
<sequence length="62" mass="6397">MDICRQAIRVADGAADLDKEAAIAFAGAADALGHAAARGTISPELARSTITTVLLSLVNRFE</sequence>
<comment type="caution">
    <text evidence="1">The sequence shown here is derived from an EMBL/GenBank/DDBJ whole genome shotgun (WGS) entry which is preliminary data.</text>
</comment>
<reference evidence="1 2" key="1">
    <citation type="submission" date="2019-09" db="EMBL/GenBank/DDBJ databases">
        <authorList>
            <person name="Duangmal K."/>
            <person name="Teo W.F.A."/>
            <person name="Lipun K."/>
        </authorList>
    </citation>
    <scope>NUCLEOTIDE SEQUENCE [LARGE SCALE GENOMIC DNA]</scope>
    <source>
        <strain evidence="1 2">K1PN6</strain>
    </source>
</reference>
<dbReference type="AlphaFoldDB" id="A0A5N8X6T1"/>
<keyword evidence="2" id="KW-1185">Reference proteome</keyword>
<dbReference type="Proteomes" id="UP000373149">
    <property type="component" value="Unassembled WGS sequence"/>
</dbReference>
<accession>A0A5N8X6T1</accession>
<proteinExistence type="predicted"/>
<gene>
    <name evidence="1" type="ORF">FPZ41_42650</name>
</gene>
<protein>
    <submittedName>
        <fullName evidence="1">Uncharacterized protein</fullName>
    </submittedName>
</protein>
<dbReference type="EMBL" id="VMNX01000334">
    <property type="protein sequence ID" value="MPY54896.1"/>
    <property type="molecule type" value="Genomic_DNA"/>
</dbReference>
<dbReference type="RefSeq" id="WP_131571388.1">
    <property type="nucleotide sequence ID" value="NZ_VMNX01000334.1"/>
</dbReference>